<evidence type="ECO:0000313" key="2">
    <source>
        <dbReference type="Proteomes" id="UP000298663"/>
    </source>
</evidence>
<evidence type="ECO:0000313" key="1">
    <source>
        <dbReference type="EMBL" id="TMS32830.1"/>
    </source>
</evidence>
<accession>A0A4U8UIM7</accession>
<reference evidence="1 2" key="2">
    <citation type="journal article" date="2019" name="G3 (Bethesda)">
        <title>Hybrid Assembly of the Genome of the Entomopathogenic Nematode Steinernema carpocapsae Identifies the X-Chromosome.</title>
        <authorList>
            <person name="Serra L."/>
            <person name="Macchietto M."/>
            <person name="Macias-Munoz A."/>
            <person name="McGill C.J."/>
            <person name="Rodriguez I.M."/>
            <person name="Rodriguez B."/>
            <person name="Murad R."/>
            <person name="Mortazavi A."/>
        </authorList>
    </citation>
    <scope>NUCLEOTIDE SEQUENCE [LARGE SCALE GENOMIC DNA]</scope>
    <source>
        <strain evidence="1 2">ALL</strain>
    </source>
</reference>
<sequence length="92" mass="11090">MVDSEFLETDKYSPFEVLRCQLLGNRRLKKIQIWHGYRVLVENLIKGWNREEITELESDNHDESYWRCDQILTKVENKVTRTLHFCCTALRS</sequence>
<dbReference type="AlphaFoldDB" id="A0A4U8UIM7"/>
<reference evidence="1 2" key="1">
    <citation type="journal article" date="2015" name="Genome Biol.">
        <title>Comparative genomics of Steinernema reveals deeply conserved gene regulatory networks.</title>
        <authorList>
            <person name="Dillman A.R."/>
            <person name="Macchietto M."/>
            <person name="Porter C.F."/>
            <person name="Rogers A."/>
            <person name="Williams B."/>
            <person name="Antoshechkin I."/>
            <person name="Lee M.M."/>
            <person name="Goodwin Z."/>
            <person name="Lu X."/>
            <person name="Lewis E.E."/>
            <person name="Goodrich-Blair H."/>
            <person name="Stock S.P."/>
            <person name="Adams B.J."/>
            <person name="Sternberg P.W."/>
            <person name="Mortazavi A."/>
        </authorList>
    </citation>
    <scope>NUCLEOTIDE SEQUENCE [LARGE SCALE GENOMIC DNA]</scope>
    <source>
        <strain evidence="1 2">ALL</strain>
    </source>
</reference>
<comment type="caution">
    <text evidence="1">The sequence shown here is derived from an EMBL/GenBank/DDBJ whole genome shotgun (WGS) entry which is preliminary data.</text>
</comment>
<dbReference type="EMBL" id="AZBU02000001">
    <property type="protein sequence ID" value="TMS32830.1"/>
    <property type="molecule type" value="Genomic_DNA"/>
</dbReference>
<proteinExistence type="predicted"/>
<keyword evidence="2" id="KW-1185">Reference proteome</keyword>
<gene>
    <name evidence="1" type="ORF">L596_000631</name>
</gene>
<organism evidence="1 2">
    <name type="scientific">Steinernema carpocapsae</name>
    <name type="common">Entomopathogenic nematode</name>
    <dbReference type="NCBI Taxonomy" id="34508"/>
    <lineage>
        <taxon>Eukaryota</taxon>
        <taxon>Metazoa</taxon>
        <taxon>Ecdysozoa</taxon>
        <taxon>Nematoda</taxon>
        <taxon>Chromadorea</taxon>
        <taxon>Rhabditida</taxon>
        <taxon>Tylenchina</taxon>
        <taxon>Panagrolaimomorpha</taxon>
        <taxon>Strongyloidoidea</taxon>
        <taxon>Steinernematidae</taxon>
        <taxon>Steinernema</taxon>
    </lineage>
</organism>
<name>A0A4U8UIM7_STECR</name>
<protein>
    <submittedName>
        <fullName evidence="1">Uncharacterized protein</fullName>
    </submittedName>
</protein>
<dbReference type="Proteomes" id="UP000298663">
    <property type="component" value="Unassembled WGS sequence"/>
</dbReference>